<comment type="caution">
    <text evidence="2">The sequence shown here is derived from an EMBL/GenBank/DDBJ whole genome shotgun (WGS) entry which is preliminary data.</text>
</comment>
<sequence>MRHARERWRTKRQPHMRQEPHRLVFLDETGTSTKMTRLRGRCPKGQRLYAKAPFGHWKTQTFVAGLRYHELSAPWVVDGPMTRQIFETYVETQLAPTLLPGDVVILDNLPAHKSEKAAQRLKQKGAWFLFLPPYSPDLNPIEQAFSQIKSHLRKAEARTLDALWRAIGDLCDLLEPEVCRNYFTAAGYGFV</sequence>
<reference evidence="2 3" key="1">
    <citation type="submission" date="2019-07" db="EMBL/GenBank/DDBJ databases">
        <title>Whole genome shotgun sequence of Microvirga aerophila NBRC 106136.</title>
        <authorList>
            <person name="Hosoyama A."/>
            <person name="Uohara A."/>
            <person name="Ohji S."/>
            <person name="Ichikawa N."/>
        </authorList>
    </citation>
    <scope>NUCLEOTIDE SEQUENCE [LARGE SCALE GENOMIC DNA]</scope>
    <source>
        <strain evidence="2 3">NBRC 106136</strain>
    </source>
</reference>
<keyword evidence="3" id="KW-1185">Reference proteome</keyword>
<dbReference type="InterPro" id="IPR038717">
    <property type="entry name" value="Tc1-like_DDE_dom"/>
</dbReference>
<evidence type="ECO:0000313" key="2">
    <source>
        <dbReference type="EMBL" id="GEO19367.1"/>
    </source>
</evidence>
<dbReference type="PANTHER" id="PTHR46564">
    <property type="entry name" value="TRANSPOSASE"/>
    <property type="match status" value="1"/>
</dbReference>
<dbReference type="PANTHER" id="PTHR46564:SF1">
    <property type="entry name" value="TRANSPOSASE"/>
    <property type="match status" value="1"/>
</dbReference>
<name>A0A512C5M9_9HYPH</name>
<proteinExistence type="predicted"/>
<protein>
    <submittedName>
        <fullName evidence="2">IS630 family transposase</fullName>
    </submittedName>
</protein>
<dbReference type="NCBIfam" id="NF033545">
    <property type="entry name" value="transpos_IS630"/>
    <property type="match status" value="1"/>
</dbReference>
<dbReference type="EMBL" id="BJYU01000465">
    <property type="protein sequence ID" value="GEO19367.1"/>
    <property type="molecule type" value="Genomic_DNA"/>
</dbReference>
<dbReference type="Gene3D" id="3.30.420.10">
    <property type="entry name" value="Ribonuclease H-like superfamily/Ribonuclease H"/>
    <property type="match status" value="1"/>
</dbReference>
<accession>A0A512C5M9</accession>
<dbReference type="Pfam" id="PF13358">
    <property type="entry name" value="DDE_3"/>
    <property type="match status" value="1"/>
</dbReference>
<dbReference type="GO" id="GO:0003676">
    <property type="term" value="F:nucleic acid binding"/>
    <property type="evidence" value="ECO:0007669"/>
    <property type="project" value="InterPro"/>
</dbReference>
<evidence type="ECO:0000259" key="1">
    <source>
        <dbReference type="Pfam" id="PF13358"/>
    </source>
</evidence>
<dbReference type="Proteomes" id="UP000321085">
    <property type="component" value="Unassembled WGS sequence"/>
</dbReference>
<feature type="domain" description="Tc1-like transposase DDE" evidence="1">
    <location>
        <begin position="22"/>
        <end position="163"/>
    </location>
</feature>
<dbReference type="InterPro" id="IPR047655">
    <property type="entry name" value="Transpos_IS630-like"/>
</dbReference>
<dbReference type="AlphaFoldDB" id="A0A512C5M9"/>
<dbReference type="InterPro" id="IPR036397">
    <property type="entry name" value="RNaseH_sf"/>
</dbReference>
<organism evidence="2 3">
    <name type="scientific">Microvirga aerophila</name>
    <dbReference type="NCBI Taxonomy" id="670291"/>
    <lineage>
        <taxon>Bacteria</taxon>
        <taxon>Pseudomonadati</taxon>
        <taxon>Pseudomonadota</taxon>
        <taxon>Alphaproteobacteria</taxon>
        <taxon>Hyphomicrobiales</taxon>
        <taxon>Methylobacteriaceae</taxon>
        <taxon>Microvirga</taxon>
    </lineage>
</organism>
<evidence type="ECO:0000313" key="3">
    <source>
        <dbReference type="Proteomes" id="UP000321085"/>
    </source>
</evidence>
<gene>
    <name evidence="2" type="ORF">MAE02_70630</name>
</gene>